<feature type="transmembrane region" description="Helical" evidence="1">
    <location>
        <begin position="86"/>
        <end position="103"/>
    </location>
</feature>
<dbReference type="AlphaFoldDB" id="A0A0S4LMG0"/>
<evidence type="ECO:0000313" key="3">
    <source>
        <dbReference type="Proteomes" id="UP000198736"/>
    </source>
</evidence>
<feature type="transmembrane region" description="Helical" evidence="1">
    <location>
        <begin position="55"/>
        <end position="74"/>
    </location>
</feature>
<evidence type="ECO:0000313" key="2">
    <source>
        <dbReference type="EMBL" id="CUS37930.1"/>
    </source>
</evidence>
<reference evidence="3" key="1">
    <citation type="submission" date="2015-10" db="EMBL/GenBank/DDBJ databases">
        <authorList>
            <person name="Luecker S."/>
            <person name="Luecker S."/>
        </authorList>
    </citation>
    <scope>NUCLEOTIDE SEQUENCE [LARGE SCALE GENOMIC DNA]</scope>
</reference>
<dbReference type="Proteomes" id="UP000198736">
    <property type="component" value="Unassembled WGS sequence"/>
</dbReference>
<keyword evidence="1" id="KW-1133">Transmembrane helix</keyword>
<gene>
    <name evidence="2" type="ORF">COMA2_40101</name>
</gene>
<organism evidence="2 3">
    <name type="scientific">Candidatus Nitrospira nitrificans</name>
    <dbReference type="NCBI Taxonomy" id="1742973"/>
    <lineage>
        <taxon>Bacteria</taxon>
        <taxon>Pseudomonadati</taxon>
        <taxon>Nitrospirota</taxon>
        <taxon>Nitrospiria</taxon>
        <taxon>Nitrospirales</taxon>
        <taxon>Nitrospiraceae</taxon>
        <taxon>Nitrospira</taxon>
    </lineage>
</organism>
<accession>A0A0S4LMG0</accession>
<name>A0A0S4LMG0_9BACT</name>
<keyword evidence="1" id="KW-0472">Membrane</keyword>
<dbReference type="STRING" id="1742973.COMA2_40101"/>
<keyword evidence="1" id="KW-0812">Transmembrane</keyword>
<dbReference type="InterPro" id="IPR025557">
    <property type="entry name" value="DUF4282"/>
</dbReference>
<proteinExistence type="predicted"/>
<evidence type="ECO:0008006" key="4">
    <source>
        <dbReference type="Google" id="ProtNLM"/>
    </source>
</evidence>
<protein>
    <recommendedName>
        <fullName evidence="4">DUF4282 domain-containing protein</fullName>
    </recommendedName>
</protein>
<dbReference type="EMBL" id="CZPZ01000031">
    <property type="protein sequence ID" value="CUS37930.1"/>
    <property type="molecule type" value="Genomic_DNA"/>
</dbReference>
<sequence>MKCPQCFTEHDVSATKCSVCEQALSAQRVKSVRYTSFYSEYFAFRELVTPQLIKVVYLVGACFITAAGLLSIVSPDALAEYAAGPIATRLGGIVVLLIGNLMWRMMCEGAILLFSLHELLVSIDTRIGVLVRQSKRTEP</sequence>
<keyword evidence="3" id="KW-1185">Reference proteome</keyword>
<dbReference type="Pfam" id="PF14110">
    <property type="entry name" value="DUF4282"/>
    <property type="match status" value="1"/>
</dbReference>
<evidence type="ECO:0000256" key="1">
    <source>
        <dbReference type="SAM" id="Phobius"/>
    </source>
</evidence>
<dbReference type="OrthoDB" id="8127006at2"/>